<proteinExistence type="inferred from homology"/>
<dbReference type="STRING" id="83765.SAMN05660284_02048"/>
<reference evidence="7" key="1">
    <citation type="submission" date="2016-10" db="EMBL/GenBank/DDBJ databases">
        <authorList>
            <person name="Varghese N."/>
            <person name="Submissions S."/>
        </authorList>
    </citation>
    <scope>NUCLEOTIDE SEQUENCE [LARGE SCALE GENOMIC DNA]</scope>
    <source>
        <strain evidence="7">DSM 6150</strain>
    </source>
</reference>
<evidence type="ECO:0000256" key="2">
    <source>
        <dbReference type="ARBA" id="ARBA00006906"/>
    </source>
</evidence>
<evidence type="ECO:0000256" key="3">
    <source>
        <dbReference type="ARBA" id="ARBA00011233"/>
    </source>
</evidence>
<keyword evidence="5" id="KW-0119">Carbohydrate metabolism</keyword>
<dbReference type="Pfam" id="PF01081">
    <property type="entry name" value="Aldolase"/>
    <property type="match status" value="1"/>
</dbReference>
<evidence type="ECO:0000256" key="4">
    <source>
        <dbReference type="ARBA" id="ARBA00023239"/>
    </source>
</evidence>
<comment type="subunit">
    <text evidence="3">Homotrimer.</text>
</comment>
<dbReference type="CDD" id="cd00452">
    <property type="entry name" value="KDPG_aldolase"/>
    <property type="match status" value="1"/>
</dbReference>
<organism evidence="6 7">
    <name type="scientific">Formivibrio citricus</name>
    <dbReference type="NCBI Taxonomy" id="83765"/>
    <lineage>
        <taxon>Bacteria</taxon>
        <taxon>Pseudomonadati</taxon>
        <taxon>Pseudomonadota</taxon>
        <taxon>Betaproteobacteria</taxon>
        <taxon>Neisseriales</taxon>
        <taxon>Chitinibacteraceae</taxon>
        <taxon>Formivibrio</taxon>
    </lineage>
</organism>
<dbReference type="OrthoDB" id="8590323at2"/>
<name>A0A1I5B480_9NEIS</name>
<dbReference type="EMBL" id="FOVE01000015">
    <property type="protein sequence ID" value="SFN69493.1"/>
    <property type="molecule type" value="Genomic_DNA"/>
</dbReference>
<evidence type="ECO:0000256" key="5">
    <source>
        <dbReference type="ARBA" id="ARBA00023277"/>
    </source>
</evidence>
<sequence length="231" mass="24954">MVANDRLAVLSAMLEQGVIPVFYDPDPEVCVNVIQACVNAGARCVEFANRGDFAPQVFLDVRRHFAGHAVQPLLGVGSVIDAPTAAMYIAHGAKFVVGPLLNADVARLCNRRMVAYIPGCATTTEIGNAQELGCEIVKLFPGGAVGGPEYVKSIMAPMPWTRLMPTGDVEPTEASLRDWFESGIAVCGIGSKLISRELVLARDYRGIEEKVGQALQLARRIRMELAEQKRS</sequence>
<dbReference type="RefSeq" id="WP_091195626.1">
    <property type="nucleotide sequence ID" value="NZ_FOVE01000015.1"/>
</dbReference>
<protein>
    <submittedName>
        <fullName evidence="6">2-keto-3-deoxy-phosphogluconate aldolase</fullName>
    </submittedName>
</protein>
<dbReference type="Gene3D" id="3.20.20.70">
    <property type="entry name" value="Aldolase class I"/>
    <property type="match status" value="1"/>
</dbReference>
<comment type="similarity">
    <text evidence="2">Belongs to the KHG/KDPG aldolase family.</text>
</comment>
<dbReference type="PANTHER" id="PTHR30246">
    <property type="entry name" value="2-KETO-3-DEOXY-6-PHOSPHOGLUCONATE ALDOLASE"/>
    <property type="match status" value="1"/>
</dbReference>
<evidence type="ECO:0000313" key="7">
    <source>
        <dbReference type="Proteomes" id="UP000242869"/>
    </source>
</evidence>
<dbReference type="NCBIfam" id="NF005499">
    <property type="entry name" value="PRK07114.1"/>
    <property type="match status" value="1"/>
</dbReference>
<dbReference type="SUPFAM" id="SSF51569">
    <property type="entry name" value="Aldolase"/>
    <property type="match status" value="1"/>
</dbReference>
<dbReference type="Proteomes" id="UP000242869">
    <property type="component" value="Unassembled WGS sequence"/>
</dbReference>
<keyword evidence="4" id="KW-0456">Lyase</keyword>
<dbReference type="AlphaFoldDB" id="A0A1I5B480"/>
<evidence type="ECO:0000313" key="6">
    <source>
        <dbReference type="EMBL" id="SFN69493.1"/>
    </source>
</evidence>
<dbReference type="GO" id="GO:0016829">
    <property type="term" value="F:lyase activity"/>
    <property type="evidence" value="ECO:0007669"/>
    <property type="project" value="UniProtKB-KW"/>
</dbReference>
<evidence type="ECO:0000256" key="1">
    <source>
        <dbReference type="ARBA" id="ARBA00004761"/>
    </source>
</evidence>
<dbReference type="InterPro" id="IPR000887">
    <property type="entry name" value="Aldlse_KDPG_KHG"/>
</dbReference>
<accession>A0A1I5B480</accession>
<keyword evidence="7" id="KW-1185">Reference proteome</keyword>
<gene>
    <name evidence="6" type="ORF">SAMN05660284_02048</name>
</gene>
<dbReference type="InterPro" id="IPR013785">
    <property type="entry name" value="Aldolase_TIM"/>
</dbReference>
<comment type="pathway">
    <text evidence="1">Carbohydrate acid metabolism.</text>
</comment>
<dbReference type="PANTHER" id="PTHR30246:SF1">
    <property type="entry name" value="2-DEHYDRO-3-DEOXY-6-PHOSPHOGALACTONATE ALDOLASE-RELATED"/>
    <property type="match status" value="1"/>
</dbReference>